<organism evidence="9">
    <name type="scientific">marine sediment metagenome</name>
    <dbReference type="NCBI Taxonomy" id="412755"/>
    <lineage>
        <taxon>unclassified sequences</taxon>
        <taxon>metagenomes</taxon>
        <taxon>ecological metagenomes</taxon>
    </lineage>
</organism>
<proteinExistence type="inferred from homology"/>
<evidence type="ECO:0000256" key="6">
    <source>
        <dbReference type="ARBA" id="ARBA00047665"/>
    </source>
</evidence>
<evidence type="ECO:0000256" key="4">
    <source>
        <dbReference type="ARBA" id="ARBA00022679"/>
    </source>
</evidence>
<dbReference type="InterPro" id="IPR006222">
    <property type="entry name" value="GCVT_N"/>
</dbReference>
<dbReference type="InterPro" id="IPR028896">
    <property type="entry name" value="GcvT/YgfZ/DmdA"/>
</dbReference>
<evidence type="ECO:0000256" key="5">
    <source>
        <dbReference type="ARBA" id="ARBA00031395"/>
    </source>
</evidence>
<dbReference type="EMBL" id="LAZR01001240">
    <property type="protein sequence ID" value="KKN48084.1"/>
    <property type="molecule type" value="Genomic_DNA"/>
</dbReference>
<dbReference type="AlphaFoldDB" id="A0A0F9QZY6"/>
<evidence type="ECO:0000313" key="9">
    <source>
        <dbReference type="EMBL" id="KKN48084.1"/>
    </source>
</evidence>
<dbReference type="InterPro" id="IPR027266">
    <property type="entry name" value="TrmE/GcvT-like"/>
</dbReference>
<dbReference type="Gene3D" id="3.30.70.1400">
    <property type="entry name" value="Aminomethyltransferase beta-barrel domains"/>
    <property type="match status" value="1"/>
</dbReference>
<protein>
    <recommendedName>
        <fullName evidence="2">aminomethyltransferase</fullName>
        <ecNumber evidence="2">2.1.2.10</ecNumber>
    </recommendedName>
    <alternativeName>
        <fullName evidence="5">Glycine cleavage system T protein</fullName>
    </alternativeName>
</protein>
<dbReference type="InterPro" id="IPR013977">
    <property type="entry name" value="GcvT_C"/>
</dbReference>
<dbReference type="GO" id="GO:0005829">
    <property type="term" value="C:cytosol"/>
    <property type="evidence" value="ECO:0007669"/>
    <property type="project" value="TreeGrafter"/>
</dbReference>
<reference evidence="9" key="1">
    <citation type="journal article" date="2015" name="Nature">
        <title>Complex archaea that bridge the gap between prokaryotes and eukaryotes.</title>
        <authorList>
            <person name="Spang A."/>
            <person name="Saw J.H."/>
            <person name="Jorgensen S.L."/>
            <person name="Zaremba-Niedzwiedzka K."/>
            <person name="Martijn J."/>
            <person name="Lind A.E."/>
            <person name="van Eijk R."/>
            <person name="Schleper C."/>
            <person name="Guy L."/>
            <person name="Ettema T.J."/>
        </authorList>
    </citation>
    <scope>NUCLEOTIDE SEQUENCE</scope>
</reference>
<feature type="domain" description="GCVT N-terminal" evidence="7">
    <location>
        <begin position="8"/>
        <end position="262"/>
    </location>
</feature>
<evidence type="ECO:0000256" key="2">
    <source>
        <dbReference type="ARBA" id="ARBA00012616"/>
    </source>
</evidence>
<dbReference type="GO" id="GO:0006546">
    <property type="term" value="P:glycine catabolic process"/>
    <property type="evidence" value="ECO:0007669"/>
    <property type="project" value="InterPro"/>
</dbReference>
<sequence length="364" mass="41254">MKKTRLNSSHKKLGAKMIEFSGWEMPVEYSGVIDEHLAVRKKAGLFDVSHMGEIVISGRQALDFVQYLTPNDAACLTPEKAQYSCLTTPQGTFVDDLLVYCLDQEKYLLCVNCSNSDKDYEWILSHKEGFDVEVENKSDDYTQIALQGPRALEILKPLIDVNIEEMNLFGSSWGEIEGEEVLVSRTGYTGEDGFEVYTLSSRPEKIWDVILERGKNFGVNPIGLGARDTLRLESRLMLYGNDIDETTTVLEAGLGWLVKYKKGEFLGRDALLKQKEEGIKRRLVGFEVIERGIARPHYPVFIEGDKVSEVNSGTFSPYLKKSIGLTYFPVEYKEIGTEFEIGIRDRKVKARVVPTPFYKRGEKN</sequence>
<dbReference type="PIRSF" id="PIRSF006487">
    <property type="entry name" value="GcvT"/>
    <property type="match status" value="1"/>
</dbReference>
<dbReference type="InterPro" id="IPR022903">
    <property type="entry name" value="GcvT_bac"/>
</dbReference>
<evidence type="ECO:0000259" key="7">
    <source>
        <dbReference type="Pfam" id="PF01571"/>
    </source>
</evidence>
<dbReference type="NCBIfam" id="TIGR00528">
    <property type="entry name" value="gcvT"/>
    <property type="match status" value="1"/>
</dbReference>
<name>A0A0F9QZY6_9ZZZZ</name>
<dbReference type="FunFam" id="2.40.30.110:FF:000003">
    <property type="entry name" value="Aminomethyltransferase"/>
    <property type="match status" value="1"/>
</dbReference>
<accession>A0A0F9QZY6</accession>
<dbReference type="Gene3D" id="3.30.1360.120">
    <property type="entry name" value="Probable tRNA modification gtpase trme, domain 1"/>
    <property type="match status" value="1"/>
</dbReference>
<comment type="caution">
    <text evidence="9">The sequence shown here is derived from an EMBL/GenBank/DDBJ whole genome shotgun (WGS) entry which is preliminary data.</text>
</comment>
<evidence type="ECO:0000256" key="3">
    <source>
        <dbReference type="ARBA" id="ARBA00022576"/>
    </source>
</evidence>
<dbReference type="InterPro" id="IPR029043">
    <property type="entry name" value="GcvT/YgfZ_C"/>
</dbReference>
<dbReference type="Pfam" id="PF08669">
    <property type="entry name" value="GCV_T_C"/>
    <property type="match status" value="1"/>
</dbReference>
<dbReference type="GO" id="GO:0008483">
    <property type="term" value="F:transaminase activity"/>
    <property type="evidence" value="ECO:0007669"/>
    <property type="project" value="UniProtKB-KW"/>
</dbReference>
<keyword evidence="4" id="KW-0808">Transferase</keyword>
<gene>
    <name evidence="9" type="ORF">LCGC14_0656460</name>
</gene>
<dbReference type="PANTHER" id="PTHR43757">
    <property type="entry name" value="AMINOMETHYLTRANSFERASE"/>
    <property type="match status" value="1"/>
</dbReference>
<dbReference type="InterPro" id="IPR006223">
    <property type="entry name" value="GcvT"/>
</dbReference>
<dbReference type="Gene3D" id="2.40.30.110">
    <property type="entry name" value="Aminomethyltransferase beta-barrel domains"/>
    <property type="match status" value="1"/>
</dbReference>
<dbReference type="HAMAP" id="MF_00259">
    <property type="entry name" value="GcvT"/>
    <property type="match status" value="1"/>
</dbReference>
<feature type="domain" description="Aminomethyltransferase C-terminal" evidence="8">
    <location>
        <begin position="281"/>
        <end position="359"/>
    </location>
</feature>
<dbReference type="GO" id="GO:0005960">
    <property type="term" value="C:glycine cleavage complex"/>
    <property type="evidence" value="ECO:0007669"/>
    <property type="project" value="InterPro"/>
</dbReference>
<dbReference type="SUPFAM" id="SSF101790">
    <property type="entry name" value="Aminomethyltransferase beta-barrel domain"/>
    <property type="match status" value="1"/>
</dbReference>
<comment type="similarity">
    <text evidence="1">Belongs to the GcvT family.</text>
</comment>
<dbReference type="NCBIfam" id="NF001567">
    <property type="entry name" value="PRK00389.1"/>
    <property type="match status" value="1"/>
</dbReference>
<dbReference type="GO" id="GO:0004047">
    <property type="term" value="F:aminomethyltransferase activity"/>
    <property type="evidence" value="ECO:0007669"/>
    <property type="project" value="UniProtKB-EC"/>
</dbReference>
<evidence type="ECO:0000259" key="8">
    <source>
        <dbReference type="Pfam" id="PF08669"/>
    </source>
</evidence>
<dbReference type="SUPFAM" id="SSF103025">
    <property type="entry name" value="Folate-binding domain"/>
    <property type="match status" value="1"/>
</dbReference>
<dbReference type="EC" id="2.1.2.10" evidence="2"/>
<keyword evidence="3" id="KW-0032">Aminotransferase</keyword>
<comment type="catalytic activity">
    <reaction evidence="6">
        <text>N(6)-[(R)-S(8)-aminomethyldihydrolipoyl]-L-lysyl-[protein] + (6S)-5,6,7,8-tetrahydrofolate = N(6)-[(R)-dihydrolipoyl]-L-lysyl-[protein] + (6R)-5,10-methylene-5,6,7,8-tetrahydrofolate + NH4(+)</text>
        <dbReference type="Rhea" id="RHEA:16945"/>
        <dbReference type="Rhea" id="RHEA-COMP:10475"/>
        <dbReference type="Rhea" id="RHEA-COMP:10492"/>
        <dbReference type="ChEBI" id="CHEBI:15636"/>
        <dbReference type="ChEBI" id="CHEBI:28938"/>
        <dbReference type="ChEBI" id="CHEBI:57453"/>
        <dbReference type="ChEBI" id="CHEBI:83100"/>
        <dbReference type="ChEBI" id="CHEBI:83143"/>
        <dbReference type="EC" id="2.1.2.10"/>
    </reaction>
</comment>
<dbReference type="FunFam" id="4.10.1250.10:FF:000001">
    <property type="entry name" value="Aminomethyltransferase"/>
    <property type="match status" value="1"/>
</dbReference>
<dbReference type="Pfam" id="PF01571">
    <property type="entry name" value="GCV_T"/>
    <property type="match status" value="1"/>
</dbReference>
<dbReference type="PANTHER" id="PTHR43757:SF2">
    <property type="entry name" value="AMINOMETHYLTRANSFERASE, MITOCHONDRIAL"/>
    <property type="match status" value="1"/>
</dbReference>
<dbReference type="FunFam" id="3.30.70.1400:FF:000001">
    <property type="entry name" value="Aminomethyltransferase"/>
    <property type="match status" value="1"/>
</dbReference>
<dbReference type="Gene3D" id="4.10.1250.10">
    <property type="entry name" value="Aminomethyltransferase fragment"/>
    <property type="match status" value="1"/>
</dbReference>
<evidence type="ECO:0000256" key="1">
    <source>
        <dbReference type="ARBA" id="ARBA00008609"/>
    </source>
</evidence>